<dbReference type="GO" id="GO:0051607">
    <property type="term" value="P:defense response to virus"/>
    <property type="evidence" value="ECO:0007669"/>
    <property type="project" value="UniProtKB-KW"/>
</dbReference>
<organism evidence="11 12">
    <name type="scientific">Pseudomonas protegens</name>
    <dbReference type="NCBI Taxonomy" id="380021"/>
    <lineage>
        <taxon>Bacteria</taxon>
        <taxon>Pseudomonadati</taxon>
        <taxon>Pseudomonadota</taxon>
        <taxon>Gammaproteobacteria</taxon>
        <taxon>Pseudomonadales</taxon>
        <taxon>Pseudomonadaceae</taxon>
        <taxon>Pseudomonas</taxon>
    </lineage>
</organism>
<dbReference type="SUPFAM" id="SSF56672">
    <property type="entry name" value="DNA/RNA polymerases"/>
    <property type="match status" value="1"/>
</dbReference>
<evidence type="ECO:0000256" key="3">
    <source>
        <dbReference type="ARBA" id="ARBA00022695"/>
    </source>
</evidence>
<dbReference type="InterPro" id="IPR051083">
    <property type="entry name" value="GrpII_Intron_Splice-Mob/Def"/>
</dbReference>
<dbReference type="RefSeq" id="WP_179599278.1">
    <property type="nucleotide sequence ID" value="NZ_CP060201.1"/>
</dbReference>
<dbReference type="GO" id="GO:0046872">
    <property type="term" value="F:metal ion binding"/>
    <property type="evidence" value="ECO:0007669"/>
    <property type="project" value="UniProtKB-KW"/>
</dbReference>
<dbReference type="Proteomes" id="UP000515277">
    <property type="component" value="Chromosome"/>
</dbReference>
<evidence type="ECO:0000259" key="10">
    <source>
        <dbReference type="PROSITE" id="PS50878"/>
    </source>
</evidence>
<evidence type="ECO:0000256" key="6">
    <source>
        <dbReference type="ARBA" id="ARBA00022918"/>
    </source>
</evidence>
<evidence type="ECO:0000256" key="5">
    <source>
        <dbReference type="ARBA" id="ARBA00022842"/>
    </source>
</evidence>
<keyword evidence="3" id="KW-0548">Nucleotidyltransferase</keyword>
<sequence length="598" mass="67256">MSELHQLRKATSLHDLAAILNYTPSALSYLVYKRPAKYTQFSIPKSNGSTRQICAPCDELKALQRRVKILLDECLATIENSSLARGAISHGFKQGHSIITNAETHKKRRYVFNVDLKGFFDSIHMGRVRGYLISNNDFKLNPNVATVMAQIMCHDNKLPQGSPTSPVVSNLIGHLLDLRLVQLAKRNGCSYSRYADDLTFSTNKKTFPKEIALSDENDNSWAAGPALTKVIQKSGFELNHDKTRMQYRTNRQSVTGLVVNQITNTPAEVRRTARAMAFHLFNKGHYLIKGEATGAEKAKALEVKDYTQLASLDGLFSFIYMVNNFNRKKIVENSSIKIESFKKTSLEMIHGDFLFYKNFYASPLPTIMCEGKTDNIYLTCAMKSLIDKFPQLCKLNKDGKPALKVRFINYSELTHRVLDLNGGSADLAAFIRTYAKNCGKYKAHPPLNPTIIVVDNDSGSDPIFKAIKDVTGNRYSIPNGKGAILDKTKTTYYIAQNLSVVLTPLRKDGQPTMMEDFFPANVLKAVWDNKTFEILSKSPSKNTYNKNTFAQRIVKADRPNIEFKRFAPILRSISEVIEGYHVEKSVIEQNLPPKPAKP</sequence>
<keyword evidence="2" id="KW-0808">Transferase</keyword>
<comment type="catalytic activity">
    <reaction evidence="9">
        <text>DNA(n) + a 2'-deoxyribonucleoside 5'-triphosphate = DNA(n+1) + diphosphate</text>
        <dbReference type="Rhea" id="RHEA:22508"/>
        <dbReference type="Rhea" id="RHEA-COMP:17339"/>
        <dbReference type="Rhea" id="RHEA-COMP:17340"/>
        <dbReference type="ChEBI" id="CHEBI:33019"/>
        <dbReference type="ChEBI" id="CHEBI:61560"/>
        <dbReference type="ChEBI" id="CHEBI:173112"/>
        <dbReference type="EC" id="2.7.7.49"/>
    </reaction>
</comment>
<dbReference type="EC" id="2.7.7.49" evidence="1"/>
<dbReference type="GO" id="GO:0003723">
    <property type="term" value="F:RNA binding"/>
    <property type="evidence" value="ECO:0007669"/>
    <property type="project" value="InterPro"/>
</dbReference>
<accession>A0A7G8YH87</accession>
<reference evidence="12" key="1">
    <citation type="journal article" date="2020" name="Microbiol. Resour. Announc.">
        <title>Complete genome sequences of four natural Pseudomonas isolates that catabolize a wide range of aromatic compounds relevant to lignin valorization.</title>
        <authorList>
            <person name="Hatmaker E.A."/>
            <person name="Presley G."/>
            <person name="Cannon O."/>
            <person name="Guss A.M."/>
            <person name="Elkins J.G."/>
        </authorList>
    </citation>
    <scope>NUCLEOTIDE SEQUENCE [LARGE SCALE GENOMIC DNA]</scope>
    <source>
        <strain evidence="12">H1F5C</strain>
    </source>
</reference>
<evidence type="ECO:0000313" key="12">
    <source>
        <dbReference type="Proteomes" id="UP000515277"/>
    </source>
</evidence>
<evidence type="ECO:0000256" key="2">
    <source>
        <dbReference type="ARBA" id="ARBA00022679"/>
    </source>
</evidence>
<evidence type="ECO:0000256" key="9">
    <source>
        <dbReference type="ARBA" id="ARBA00048173"/>
    </source>
</evidence>
<keyword evidence="6 11" id="KW-0695">RNA-directed DNA polymerase</keyword>
<evidence type="ECO:0000313" key="11">
    <source>
        <dbReference type="EMBL" id="QNH75036.1"/>
    </source>
</evidence>
<proteinExistence type="inferred from homology"/>
<evidence type="ECO:0000256" key="4">
    <source>
        <dbReference type="ARBA" id="ARBA00022723"/>
    </source>
</evidence>
<gene>
    <name evidence="11" type="ORF">GGI48_17050</name>
</gene>
<dbReference type="NCBIfam" id="NF038237">
    <property type="entry name" value="retron_Ec67_fus"/>
    <property type="match status" value="1"/>
</dbReference>
<dbReference type="PRINTS" id="PR00866">
    <property type="entry name" value="RNADNAPOLMS"/>
</dbReference>
<dbReference type="AlphaFoldDB" id="A0A7G8YH87"/>
<evidence type="ECO:0000256" key="7">
    <source>
        <dbReference type="ARBA" id="ARBA00023118"/>
    </source>
</evidence>
<dbReference type="CDD" id="cd03487">
    <property type="entry name" value="RT_Bac_retron_II"/>
    <property type="match status" value="1"/>
</dbReference>
<dbReference type="InterPro" id="IPR000477">
    <property type="entry name" value="RT_dom"/>
</dbReference>
<dbReference type="PANTHER" id="PTHR34047">
    <property type="entry name" value="NUCLEAR INTRON MATURASE 1, MITOCHONDRIAL-RELATED"/>
    <property type="match status" value="1"/>
</dbReference>
<dbReference type="InterPro" id="IPR043502">
    <property type="entry name" value="DNA/RNA_pol_sf"/>
</dbReference>
<dbReference type="InterPro" id="IPR053543">
    <property type="entry name" value="Bacterial_RT"/>
</dbReference>
<dbReference type="PANTHER" id="PTHR34047:SF7">
    <property type="entry name" value="RNA-DIRECTED DNA POLYMERASE"/>
    <property type="match status" value="1"/>
</dbReference>
<dbReference type="InterPro" id="IPR000123">
    <property type="entry name" value="Reverse_transcriptase_msDNA"/>
</dbReference>
<dbReference type="EMBL" id="CP060201">
    <property type="protein sequence ID" value="QNH75036.1"/>
    <property type="molecule type" value="Genomic_DNA"/>
</dbReference>
<feature type="domain" description="Reverse transcriptase" evidence="10">
    <location>
        <begin position="24"/>
        <end position="259"/>
    </location>
</feature>
<evidence type="ECO:0000256" key="1">
    <source>
        <dbReference type="ARBA" id="ARBA00012493"/>
    </source>
</evidence>
<protein>
    <recommendedName>
        <fullName evidence="1">RNA-directed DNA polymerase</fullName>
        <ecNumber evidence="1">2.7.7.49</ecNumber>
    </recommendedName>
</protein>
<evidence type="ECO:0000256" key="8">
    <source>
        <dbReference type="ARBA" id="ARBA00034120"/>
    </source>
</evidence>
<keyword evidence="4" id="KW-0479">Metal-binding</keyword>
<keyword evidence="5" id="KW-0460">Magnesium</keyword>
<dbReference type="PROSITE" id="PS50878">
    <property type="entry name" value="RT_POL"/>
    <property type="match status" value="1"/>
</dbReference>
<name>A0A7G8YH87_9PSED</name>
<keyword evidence="7" id="KW-0051">Antiviral defense</keyword>
<comment type="similarity">
    <text evidence="8">Belongs to the bacterial reverse transcriptase family.</text>
</comment>
<dbReference type="GO" id="GO:0003964">
    <property type="term" value="F:RNA-directed DNA polymerase activity"/>
    <property type="evidence" value="ECO:0007669"/>
    <property type="project" value="UniProtKB-KW"/>
</dbReference>
<dbReference type="Pfam" id="PF00078">
    <property type="entry name" value="RVT_1"/>
    <property type="match status" value="1"/>
</dbReference>